<reference evidence="8 9" key="1">
    <citation type="submission" date="2020-04" db="EMBL/GenBank/DDBJ databases">
        <title>Plant Genome Project.</title>
        <authorList>
            <person name="Zhang R.-G."/>
        </authorList>
    </citation>
    <scope>NUCLEOTIDE SEQUENCE [LARGE SCALE GENOMIC DNA]</scope>
    <source>
        <strain evidence="8">YNK0</strain>
        <tissue evidence="8">Leaf</tissue>
    </source>
</reference>
<organism evidence="8 9">
    <name type="scientific">Tetracentron sinense</name>
    <name type="common">Spur-leaf</name>
    <dbReference type="NCBI Taxonomy" id="13715"/>
    <lineage>
        <taxon>Eukaryota</taxon>
        <taxon>Viridiplantae</taxon>
        <taxon>Streptophyta</taxon>
        <taxon>Embryophyta</taxon>
        <taxon>Tracheophyta</taxon>
        <taxon>Spermatophyta</taxon>
        <taxon>Magnoliopsida</taxon>
        <taxon>Trochodendrales</taxon>
        <taxon>Trochodendraceae</taxon>
        <taxon>Tetracentron</taxon>
    </lineage>
</organism>
<evidence type="ECO:0000259" key="7">
    <source>
        <dbReference type="PROSITE" id="PS51352"/>
    </source>
</evidence>
<dbReference type="AlphaFoldDB" id="A0A834YVU4"/>
<evidence type="ECO:0000256" key="3">
    <source>
        <dbReference type="ARBA" id="ARBA00022982"/>
    </source>
</evidence>
<keyword evidence="3" id="KW-0249">Electron transport</keyword>
<feature type="compositionally biased region" description="Basic and acidic residues" evidence="6">
    <location>
        <begin position="291"/>
        <end position="301"/>
    </location>
</feature>
<dbReference type="GO" id="GO:0045454">
    <property type="term" value="P:cell redox homeostasis"/>
    <property type="evidence" value="ECO:0007669"/>
    <property type="project" value="TreeGrafter"/>
</dbReference>
<dbReference type="CDD" id="cd02947">
    <property type="entry name" value="TRX_family"/>
    <property type="match status" value="1"/>
</dbReference>
<protein>
    <recommendedName>
        <fullName evidence="7">Thioredoxin domain-containing protein</fullName>
    </recommendedName>
</protein>
<keyword evidence="9" id="KW-1185">Reference proteome</keyword>
<dbReference type="SUPFAM" id="SSF52833">
    <property type="entry name" value="Thioredoxin-like"/>
    <property type="match status" value="1"/>
</dbReference>
<evidence type="ECO:0000313" key="8">
    <source>
        <dbReference type="EMBL" id="KAF8393521.1"/>
    </source>
</evidence>
<gene>
    <name evidence="8" type="ORF">HHK36_021765</name>
</gene>
<comment type="caution">
    <text evidence="8">The sequence shown here is derived from an EMBL/GenBank/DDBJ whole genome shotgun (WGS) entry which is preliminary data.</text>
</comment>
<dbReference type="PANTHER" id="PTHR43601">
    <property type="entry name" value="THIOREDOXIN, MITOCHONDRIAL"/>
    <property type="match status" value="1"/>
</dbReference>
<evidence type="ECO:0000256" key="2">
    <source>
        <dbReference type="ARBA" id="ARBA00022448"/>
    </source>
</evidence>
<dbReference type="FunFam" id="3.40.30.10:FF:000199">
    <property type="entry name" value="Thioredoxin-like 1-2, chloroplastic"/>
    <property type="match status" value="1"/>
</dbReference>
<proteinExistence type="inferred from homology"/>
<name>A0A834YVU4_TETSI</name>
<dbReference type="Proteomes" id="UP000655225">
    <property type="component" value="Unassembled WGS sequence"/>
</dbReference>
<feature type="domain" description="Thioredoxin" evidence="7">
    <location>
        <begin position="131"/>
        <end position="290"/>
    </location>
</feature>
<dbReference type="Pfam" id="PF00085">
    <property type="entry name" value="Thioredoxin"/>
    <property type="match status" value="1"/>
</dbReference>
<dbReference type="InterPro" id="IPR013766">
    <property type="entry name" value="Thioredoxin_domain"/>
</dbReference>
<dbReference type="OrthoDB" id="2121326at2759"/>
<comment type="similarity">
    <text evidence="1">Belongs to the thioredoxin family.</text>
</comment>
<dbReference type="PANTHER" id="PTHR43601:SF32">
    <property type="entry name" value="THIOREDOXIN-LIKE 2-2, CHLOROPLASTIC"/>
    <property type="match status" value="1"/>
</dbReference>
<dbReference type="GO" id="GO:0009507">
    <property type="term" value="C:chloroplast"/>
    <property type="evidence" value="ECO:0007669"/>
    <property type="project" value="UniProtKB-ARBA"/>
</dbReference>
<accession>A0A834YVU4</accession>
<sequence>MTNFLRLSFNSPLISSLPYSLAFPPNQNSDSAAPLAFRPRKRLFSLIKMLIYTVNAFVFCNNYVFMKVPLWNSDASHSLYTLGCAIFEGDYILIGAKGEEEKEKEKEMKSNLREGKRRENANNVSLMASCVSVLDVSLQVHATVAETGQPNWWERNAGPNMIDIHSTQDFLSALNQPEDKLVIVDFYGTWCASCRALFPKLCKTAEEHPDILFVKVNFDENKPMCKSLNVKVLPYFHFYRGADGQLESFSCSLAKFQKIKDAITTHNTARCSIGPPKGVGDLNLLEASPAPKDKPAESSSR</sequence>
<dbReference type="InterPro" id="IPR036249">
    <property type="entry name" value="Thioredoxin-like_sf"/>
</dbReference>
<evidence type="ECO:0000256" key="5">
    <source>
        <dbReference type="ARBA" id="ARBA00023284"/>
    </source>
</evidence>
<feature type="region of interest" description="Disordered" evidence="6">
    <location>
        <begin position="282"/>
        <end position="301"/>
    </location>
</feature>
<keyword evidence="2" id="KW-0813">Transport</keyword>
<dbReference type="InterPro" id="IPR017937">
    <property type="entry name" value="Thioredoxin_CS"/>
</dbReference>
<evidence type="ECO:0000256" key="1">
    <source>
        <dbReference type="ARBA" id="ARBA00008987"/>
    </source>
</evidence>
<evidence type="ECO:0000256" key="6">
    <source>
        <dbReference type="SAM" id="MobiDB-lite"/>
    </source>
</evidence>
<dbReference type="PROSITE" id="PS51352">
    <property type="entry name" value="THIOREDOXIN_2"/>
    <property type="match status" value="1"/>
</dbReference>
<dbReference type="Gene3D" id="3.40.30.10">
    <property type="entry name" value="Glutaredoxin"/>
    <property type="match status" value="1"/>
</dbReference>
<dbReference type="PROSITE" id="PS00194">
    <property type="entry name" value="THIOREDOXIN_1"/>
    <property type="match status" value="1"/>
</dbReference>
<evidence type="ECO:0000313" key="9">
    <source>
        <dbReference type="Proteomes" id="UP000655225"/>
    </source>
</evidence>
<keyword evidence="4" id="KW-1015">Disulfide bond</keyword>
<dbReference type="EMBL" id="JABCRI010000015">
    <property type="protein sequence ID" value="KAF8393521.1"/>
    <property type="molecule type" value="Genomic_DNA"/>
</dbReference>
<keyword evidence="5" id="KW-0676">Redox-active center</keyword>
<evidence type="ECO:0000256" key="4">
    <source>
        <dbReference type="ARBA" id="ARBA00023157"/>
    </source>
</evidence>